<reference evidence="2 3" key="1">
    <citation type="submission" date="2019-03" db="EMBL/GenBank/DDBJ databases">
        <title>Metabolic potential of uncultured bacteria and archaea associated with petroleum seepage in deep-sea sediments.</title>
        <authorList>
            <person name="Dong X."/>
            <person name="Hubert C."/>
        </authorList>
    </citation>
    <scope>NUCLEOTIDE SEQUENCE [LARGE SCALE GENOMIC DNA]</scope>
    <source>
        <strain evidence="2">E44_bin18</strain>
    </source>
</reference>
<dbReference type="InterPro" id="IPR012657">
    <property type="entry name" value="23S_rRNA-intervening_sequence"/>
</dbReference>
<gene>
    <name evidence="2" type="ORF">E3J62_08490</name>
</gene>
<protein>
    <submittedName>
        <fullName evidence="2">Four helix bundle protein</fullName>
    </submittedName>
</protein>
<dbReference type="NCBIfam" id="TIGR02436">
    <property type="entry name" value="four helix bundle protein"/>
    <property type="match status" value="1"/>
</dbReference>
<dbReference type="Gene3D" id="1.20.1440.60">
    <property type="entry name" value="23S rRNA-intervening sequence"/>
    <property type="match status" value="1"/>
</dbReference>
<evidence type="ECO:0000313" key="3">
    <source>
        <dbReference type="Proteomes" id="UP000315525"/>
    </source>
</evidence>
<feature type="region of interest" description="Disordered" evidence="1">
    <location>
        <begin position="1"/>
        <end position="22"/>
    </location>
</feature>
<name>A0A523URG0_UNCT6</name>
<sequence>MAEEEKREIGLPDKWNRDSNGRPRLIDPHGGYRNLKSYQTAEIIYDATVVFCDHFIERRSRTRDQMVQAARSGKQNIAEGSVASGTSKKTELRLTSVARASLEELLLDYEDFLRQRGLALWDKNHPKARAIRKLAYRQNRSYETYRTYIENSPETVANTLICLIHQANYLLDQQVRQLEQRFLDEGGFTEKLYRTRQTSRRRRPHDE</sequence>
<evidence type="ECO:0000313" key="2">
    <source>
        <dbReference type="EMBL" id="TET45137.1"/>
    </source>
</evidence>
<proteinExistence type="predicted"/>
<dbReference type="Proteomes" id="UP000315525">
    <property type="component" value="Unassembled WGS sequence"/>
</dbReference>
<dbReference type="AlphaFoldDB" id="A0A523URG0"/>
<dbReference type="InterPro" id="IPR026354">
    <property type="entry name" value="4helix_suffix_dom"/>
</dbReference>
<dbReference type="SUPFAM" id="SSF158446">
    <property type="entry name" value="IVS-encoded protein-like"/>
    <property type="match status" value="1"/>
</dbReference>
<organism evidence="2 3">
    <name type="scientific">candidate division TA06 bacterium</name>
    <dbReference type="NCBI Taxonomy" id="2250710"/>
    <lineage>
        <taxon>Bacteria</taxon>
        <taxon>Bacteria division TA06</taxon>
    </lineage>
</organism>
<dbReference type="EMBL" id="SOJN01000094">
    <property type="protein sequence ID" value="TET45137.1"/>
    <property type="molecule type" value="Genomic_DNA"/>
</dbReference>
<evidence type="ECO:0000256" key="1">
    <source>
        <dbReference type="SAM" id="MobiDB-lite"/>
    </source>
</evidence>
<accession>A0A523URG0</accession>
<dbReference type="InterPro" id="IPR036583">
    <property type="entry name" value="23S_rRNA_IVS_sf"/>
</dbReference>
<comment type="caution">
    <text evidence="2">The sequence shown here is derived from an EMBL/GenBank/DDBJ whole genome shotgun (WGS) entry which is preliminary data.</text>
</comment>
<dbReference type="NCBIfam" id="TIGR04258">
    <property type="entry name" value="4helix_suffix"/>
    <property type="match status" value="1"/>
</dbReference>